<keyword evidence="3" id="KW-1185">Reference proteome</keyword>
<sequence>MSEFVASTVELFPEPVAETPVSVKSGADKAVTEPTIEEDVVVIESPESPVVVDVVDKSGTLATEEQDKAEEASEGDTEHGGPKTPVGSPPMISKGAASALVDDNDDEPPSKKAKEAQPYSENTGASSEKGGDEAE</sequence>
<reference evidence="2" key="2">
    <citation type="submission" date="2022-06" db="UniProtKB">
        <authorList>
            <consortium name="EnsemblMetazoa"/>
        </authorList>
    </citation>
    <scope>IDENTIFICATION</scope>
    <source>
        <strain evidence="2">DF5081</strain>
    </source>
</reference>
<organism evidence="2 3">
    <name type="scientific">Caenorhabditis japonica</name>
    <dbReference type="NCBI Taxonomy" id="281687"/>
    <lineage>
        <taxon>Eukaryota</taxon>
        <taxon>Metazoa</taxon>
        <taxon>Ecdysozoa</taxon>
        <taxon>Nematoda</taxon>
        <taxon>Chromadorea</taxon>
        <taxon>Rhabditida</taxon>
        <taxon>Rhabditina</taxon>
        <taxon>Rhabditomorpha</taxon>
        <taxon>Rhabditoidea</taxon>
        <taxon>Rhabditidae</taxon>
        <taxon>Peloderinae</taxon>
        <taxon>Caenorhabditis</taxon>
    </lineage>
</organism>
<protein>
    <submittedName>
        <fullName evidence="2">Uncharacterized protein</fullName>
    </submittedName>
</protein>
<dbReference type="Proteomes" id="UP000005237">
    <property type="component" value="Unassembled WGS sequence"/>
</dbReference>
<evidence type="ECO:0000256" key="1">
    <source>
        <dbReference type="SAM" id="MobiDB-lite"/>
    </source>
</evidence>
<accession>A0A8R1I3T5</accession>
<dbReference type="AlphaFoldDB" id="A0A8R1I3T5"/>
<name>A0A8R1I3T5_CAEJA</name>
<feature type="region of interest" description="Disordered" evidence="1">
    <location>
        <begin position="56"/>
        <end position="135"/>
    </location>
</feature>
<reference evidence="3" key="1">
    <citation type="submission" date="2010-08" db="EMBL/GenBank/DDBJ databases">
        <authorList>
            <consortium name="Caenorhabditis japonica Sequencing Consortium"/>
            <person name="Wilson R.K."/>
        </authorList>
    </citation>
    <scope>NUCLEOTIDE SEQUENCE [LARGE SCALE GENOMIC DNA]</scope>
    <source>
        <strain evidence="3">DF5081</strain>
    </source>
</reference>
<proteinExistence type="predicted"/>
<dbReference type="EnsemblMetazoa" id="CJA18926.1">
    <property type="protein sequence ID" value="CJA18926.1"/>
    <property type="gene ID" value="WBGene00138129"/>
</dbReference>
<evidence type="ECO:0000313" key="3">
    <source>
        <dbReference type="Proteomes" id="UP000005237"/>
    </source>
</evidence>
<evidence type="ECO:0000313" key="2">
    <source>
        <dbReference type="EnsemblMetazoa" id="CJA18926.1"/>
    </source>
</evidence>
<feature type="compositionally biased region" description="Basic and acidic residues" evidence="1">
    <location>
        <begin position="65"/>
        <end position="81"/>
    </location>
</feature>